<proteinExistence type="predicted"/>
<dbReference type="InterPro" id="IPR016032">
    <property type="entry name" value="Sig_transdc_resp-reg_C-effctor"/>
</dbReference>
<dbReference type="SUPFAM" id="SSF46894">
    <property type="entry name" value="C-terminal effector domain of the bipartite response regulators"/>
    <property type="match status" value="1"/>
</dbReference>
<sequence>MPRTMPLSRRRLFSVLSAHSELVVLVGGPFSGKTTLVNTWLATDPCPEMVPVVVPEPAHDVTPETYWATVASSLCNSLGIDEPVAAERSFDTVCSVLVRHARPVMFVLDGVRSVESIEDRVGQLLQLGPQVRVVATSRAAGSWTEHVDGHPRRTIVGADDLAFTVDETAALCRLFGLARDERTIEWIIRRTEGSAAFVAAVCATLRAEKPHRAYGADALDVLVDSAVDLVVMHVVAAESSPALSSRSVLVSAAPNTVTRTSISALPHISDSDAFLAALVESGLIEACSADDGSTDDETGWCYPEVVRRSLLRVGNAEYPDELWDAQSALIDHWLQRARPDIALEHAVERRDWQCAIGIVEKNWVALYGSGSLRSLGVVLLELLPDDMTADDRTVASLRTITRARNGSEEPREWTFPQSFEAVLRLGSLRMQGSYDEAMEVCDGLATEPVPDFETLDTATRHAHGLRYLNFGTVYLLGGRTTDAGTMLRHAHTAGRGVFVEREAAGKLALLEALRGRTHEATRWIEEERRHPPILGEAEVLVRTAGLAAAALVALDRLDTGTAFRALSELGTPRHTEELWASVLYARGRLALLSGVPADGLLYIDSELQHFSHRLIGISALLVDAARADLHLALGEAGAARELLAGSTHPLTAPARARLRLLGGDPGGAEVIVHRGDAAREHCPAVGAELALIGSVAALRLGRRTDARRHLQRAVVLAEHAGVTRPFVGVPPSAVRDILSLGVELPIDLDSAMAEYGIFREIRVVVRLTPRERAVLDALLAGGTASTIAKEQFVTLNTVKTQLRSLYRKLGVHSREEAIAQARRLVVG</sequence>
<keyword evidence="1" id="KW-0805">Transcription regulation</keyword>
<evidence type="ECO:0000259" key="4">
    <source>
        <dbReference type="PROSITE" id="PS50043"/>
    </source>
</evidence>
<dbReference type="PRINTS" id="PR00038">
    <property type="entry name" value="HTHLUXR"/>
</dbReference>
<keyword evidence="2" id="KW-0238">DNA-binding</keyword>
<feature type="domain" description="HTH luxR-type" evidence="4">
    <location>
        <begin position="760"/>
        <end position="825"/>
    </location>
</feature>
<evidence type="ECO:0000313" key="6">
    <source>
        <dbReference type="Proteomes" id="UP001198630"/>
    </source>
</evidence>
<accession>A0AAW4XD20</accession>
<dbReference type="Gene3D" id="1.10.10.10">
    <property type="entry name" value="Winged helix-like DNA-binding domain superfamily/Winged helix DNA-binding domain"/>
    <property type="match status" value="1"/>
</dbReference>
<dbReference type="CDD" id="cd06170">
    <property type="entry name" value="LuxR_C_like"/>
    <property type="match status" value="1"/>
</dbReference>
<comment type="caution">
    <text evidence="5">The sequence shown here is derived from an EMBL/GenBank/DDBJ whole genome shotgun (WGS) entry which is preliminary data.</text>
</comment>
<dbReference type="RefSeq" id="WP_230788913.1">
    <property type="nucleotide sequence ID" value="NZ_JAJNCO010000003.1"/>
</dbReference>
<dbReference type="SUPFAM" id="SSF52540">
    <property type="entry name" value="P-loop containing nucleoside triphosphate hydrolases"/>
    <property type="match status" value="1"/>
</dbReference>
<dbReference type="InterPro" id="IPR027417">
    <property type="entry name" value="P-loop_NTPase"/>
</dbReference>
<evidence type="ECO:0000256" key="3">
    <source>
        <dbReference type="ARBA" id="ARBA00023163"/>
    </source>
</evidence>
<dbReference type="GO" id="GO:0003677">
    <property type="term" value="F:DNA binding"/>
    <property type="evidence" value="ECO:0007669"/>
    <property type="project" value="UniProtKB-KW"/>
</dbReference>
<dbReference type="PROSITE" id="PS50043">
    <property type="entry name" value="HTH_LUXR_2"/>
    <property type="match status" value="1"/>
</dbReference>
<dbReference type="InterPro" id="IPR011990">
    <property type="entry name" value="TPR-like_helical_dom_sf"/>
</dbReference>
<dbReference type="Pfam" id="PF00196">
    <property type="entry name" value="GerE"/>
    <property type="match status" value="1"/>
</dbReference>
<dbReference type="Proteomes" id="UP001198630">
    <property type="component" value="Unassembled WGS sequence"/>
</dbReference>
<keyword evidence="3" id="KW-0804">Transcription</keyword>
<evidence type="ECO:0000256" key="1">
    <source>
        <dbReference type="ARBA" id="ARBA00023015"/>
    </source>
</evidence>
<organism evidence="5 6">
    <name type="scientific">Rhodococcus rhodochrous</name>
    <dbReference type="NCBI Taxonomy" id="1829"/>
    <lineage>
        <taxon>Bacteria</taxon>
        <taxon>Bacillati</taxon>
        <taxon>Actinomycetota</taxon>
        <taxon>Actinomycetes</taxon>
        <taxon>Mycobacteriales</taxon>
        <taxon>Nocardiaceae</taxon>
        <taxon>Rhodococcus</taxon>
    </lineage>
</organism>
<dbReference type="InterPro" id="IPR036388">
    <property type="entry name" value="WH-like_DNA-bd_sf"/>
</dbReference>
<evidence type="ECO:0000256" key="2">
    <source>
        <dbReference type="ARBA" id="ARBA00023125"/>
    </source>
</evidence>
<evidence type="ECO:0000313" key="5">
    <source>
        <dbReference type="EMBL" id="MCD2110917.1"/>
    </source>
</evidence>
<dbReference type="SMART" id="SM00421">
    <property type="entry name" value="HTH_LUXR"/>
    <property type="match status" value="1"/>
</dbReference>
<reference evidence="5" key="1">
    <citation type="submission" date="2021-11" db="EMBL/GenBank/DDBJ databases">
        <title>Development of a sustainable strategy for remediation of hydrocarbon-contaminated territories based on the waste exchange concept.</title>
        <authorList>
            <person name="Elkin A."/>
        </authorList>
    </citation>
    <scope>NUCLEOTIDE SEQUENCE</scope>
    <source>
        <strain evidence="5">IEGM 757</strain>
    </source>
</reference>
<name>A0AAW4XD20_RHORH</name>
<dbReference type="PANTHER" id="PTHR44688:SF16">
    <property type="entry name" value="DNA-BINDING TRANSCRIPTIONAL ACTIVATOR DEVR_DOSR"/>
    <property type="match status" value="1"/>
</dbReference>
<protein>
    <submittedName>
        <fullName evidence="5">LuxR C-terminal-related transcriptional regulator</fullName>
    </submittedName>
</protein>
<dbReference type="AlphaFoldDB" id="A0AAW4XD20"/>
<gene>
    <name evidence="5" type="ORF">LQ384_07390</name>
</gene>
<dbReference type="PANTHER" id="PTHR44688">
    <property type="entry name" value="DNA-BINDING TRANSCRIPTIONAL ACTIVATOR DEVR_DOSR"/>
    <property type="match status" value="1"/>
</dbReference>
<dbReference type="Gene3D" id="1.25.40.10">
    <property type="entry name" value="Tetratricopeptide repeat domain"/>
    <property type="match status" value="1"/>
</dbReference>
<dbReference type="GO" id="GO:0006355">
    <property type="term" value="P:regulation of DNA-templated transcription"/>
    <property type="evidence" value="ECO:0007669"/>
    <property type="project" value="InterPro"/>
</dbReference>
<dbReference type="InterPro" id="IPR000792">
    <property type="entry name" value="Tscrpt_reg_LuxR_C"/>
</dbReference>
<dbReference type="EMBL" id="JAJNCO010000003">
    <property type="protein sequence ID" value="MCD2110917.1"/>
    <property type="molecule type" value="Genomic_DNA"/>
</dbReference>